<accession>A0A224YE90</accession>
<protein>
    <submittedName>
        <fullName evidence="2">Reprolysin</fullName>
    </submittedName>
</protein>
<sequence>MSYIEKDSRSFQFSSCCNYMMSLMSWSVEAGCLRQNETQTSIKELNTTIYLPGQVLDRDTQCRMTYPTLKKTYYMPEYGAYYCKAQCFVNGEEFQASDGHWDMLLIDGSVCDDQNNLVCINGNCVWNNLIPYKPTTTKTKTNRTRKPKTTKNPRRKTTKKPSTKPPKNSTESSKQKPSHKYENTTIDESSKIKNKEAQNDTTIPSTSMT</sequence>
<organism evidence="2">
    <name type="scientific">Rhipicephalus zambeziensis</name>
    <dbReference type="NCBI Taxonomy" id="60191"/>
    <lineage>
        <taxon>Eukaryota</taxon>
        <taxon>Metazoa</taxon>
        <taxon>Ecdysozoa</taxon>
        <taxon>Arthropoda</taxon>
        <taxon>Chelicerata</taxon>
        <taxon>Arachnida</taxon>
        <taxon>Acari</taxon>
        <taxon>Parasitiformes</taxon>
        <taxon>Ixodida</taxon>
        <taxon>Ixodoidea</taxon>
        <taxon>Ixodidae</taxon>
        <taxon>Rhipicephalinae</taxon>
        <taxon>Rhipicephalus</taxon>
        <taxon>Rhipicephalus</taxon>
    </lineage>
</organism>
<feature type="compositionally biased region" description="Basic residues" evidence="1">
    <location>
        <begin position="140"/>
        <end position="162"/>
    </location>
</feature>
<reference evidence="2" key="1">
    <citation type="journal article" date="2017" name="Parasit. Vectors">
        <title>Sialotranscriptomics of Rhipicephalus zambeziensis reveals intricate expression profiles of secretory proteins and suggests tight temporal transcriptional regulation during blood-feeding.</title>
        <authorList>
            <person name="de Castro M.H."/>
            <person name="de Klerk D."/>
            <person name="Pienaar R."/>
            <person name="Rees D.J.G."/>
            <person name="Mans B.J."/>
        </authorList>
    </citation>
    <scope>NUCLEOTIDE SEQUENCE</scope>
    <source>
        <tissue evidence="2">Salivary glands</tissue>
    </source>
</reference>
<feature type="compositionally biased region" description="Polar residues" evidence="1">
    <location>
        <begin position="199"/>
        <end position="209"/>
    </location>
</feature>
<name>A0A224YE90_9ACAR</name>
<dbReference type="EMBL" id="GFPF01004882">
    <property type="protein sequence ID" value="MAA16028.1"/>
    <property type="molecule type" value="Transcribed_RNA"/>
</dbReference>
<evidence type="ECO:0000256" key="1">
    <source>
        <dbReference type="SAM" id="MobiDB-lite"/>
    </source>
</evidence>
<proteinExistence type="predicted"/>
<dbReference type="AlphaFoldDB" id="A0A224YE90"/>
<feature type="compositionally biased region" description="Basic and acidic residues" evidence="1">
    <location>
        <begin position="188"/>
        <end position="198"/>
    </location>
</feature>
<feature type="region of interest" description="Disordered" evidence="1">
    <location>
        <begin position="135"/>
        <end position="209"/>
    </location>
</feature>
<evidence type="ECO:0000313" key="2">
    <source>
        <dbReference type="EMBL" id="MAA16028.1"/>
    </source>
</evidence>
<dbReference type="Gene3D" id="3.40.1620.60">
    <property type="match status" value="1"/>
</dbReference>